<dbReference type="GO" id="GO:0004803">
    <property type="term" value="F:transposase activity"/>
    <property type="evidence" value="ECO:0007669"/>
    <property type="project" value="InterPro"/>
</dbReference>
<protein>
    <recommendedName>
        <fullName evidence="2">Transposase</fullName>
    </recommendedName>
</protein>
<proteinExistence type="predicted"/>
<evidence type="ECO:0008006" key="2">
    <source>
        <dbReference type="Google" id="ProtNLM"/>
    </source>
</evidence>
<dbReference type="AlphaFoldDB" id="A0A5B8RG70"/>
<dbReference type="Pfam" id="PF01527">
    <property type="entry name" value="HTH_Tnp_1"/>
    <property type="match status" value="1"/>
</dbReference>
<sequence length="98" mass="10758">MGRDGVWVAHSRVSLWRVVHLIATVQLTDSRGRSTVTLSQDSGLFGSGISGLIEAEDCVEGHAVKRSRFTEKQEVCRKMGVGDATLYSWRKKYGASTS</sequence>
<name>A0A5B8RG70_9ZZZZ</name>
<dbReference type="EMBL" id="MN079178">
    <property type="protein sequence ID" value="QEA06858.1"/>
    <property type="molecule type" value="Genomic_DNA"/>
</dbReference>
<dbReference type="GO" id="GO:0006313">
    <property type="term" value="P:DNA transposition"/>
    <property type="evidence" value="ECO:0007669"/>
    <property type="project" value="InterPro"/>
</dbReference>
<gene>
    <name evidence="1" type="ORF">KBTEX_03199</name>
</gene>
<dbReference type="GO" id="GO:0003677">
    <property type="term" value="F:DNA binding"/>
    <property type="evidence" value="ECO:0007669"/>
    <property type="project" value="InterPro"/>
</dbReference>
<dbReference type="InterPro" id="IPR002514">
    <property type="entry name" value="Transposase_8"/>
</dbReference>
<reference evidence="1" key="1">
    <citation type="submission" date="2019-06" db="EMBL/GenBank/DDBJ databases">
        <authorList>
            <person name="Murdoch R.W."/>
            <person name="Fathepure B."/>
        </authorList>
    </citation>
    <scope>NUCLEOTIDE SEQUENCE</scope>
</reference>
<accession>A0A5B8RG70</accession>
<evidence type="ECO:0000313" key="1">
    <source>
        <dbReference type="EMBL" id="QEA06858.1"/>
    </source>
</evidence>
<organism evidence="1">
    <name type="scientific">uncultured organism</name>
    <dbReference type="NCBI Taxonomy" id="155900"/>
    <lineage>
        <taxon>unclassified sequences</taxon>
        <taxon>environmental samples</taxon>
    </lineage>
</organism>